<feature type="compositionally biased region" description="Basic and acidic residues" evidence="1">
    <location>
        <begin position="242"/>
        <end position="251"/>
    </location>
</feature>
<dbReference type="InterPro" id="IPR036397">
    <property type="entry name" value="RNaseH_sf"/>
</dbReference>
<feature type="region of interest" description="Disordered" evidence="1">
    <location>
        <begin position="153"/>
        <end position="279"/>
    </location>
</feature>
<proteinExistence type="predicted"/>
<dbReference type="OrthoDB" id="95964at2759"/>
<feature type="domain" description="Integrase catalytic" evidence="2">
    <location>
        <begin position="1090"/>
        <end position="1249"/>
    </location>
</feature>
<reference evidence="3 4" key="1">
    <citation type="submission" date="2018-04" db="EMBL/GenBank/DDBJ databases">
        <authorList>
            <person name="Vogel A."/>
        </authorList>
    </citation>
    <scope>NUCLEOTIDE SEQUENCE [LARGE SCALE GENOMIC DNA]</scope>
</reference>
<dbReference type="GO" id="GO:0015074">
    <property type="term" value="P:DNA integration"/>
    <property type="evidence" value="ECO:0007669"/>
    <property type="project" value="InterPro"/>
</dbReference>
<feature type="compositionally biased region" description="Basic and acidic residues" evidence="1">
    <location>
        <begin position="580"/>
        <end position="606"/>
    </location>
</feature>
<dbReference type="Gene3D" id="3.30.420.10">
    <property type="entry name" value="Ribonuclease H-like superfamily/Ribonuclease H"/>
    <property type="match status" value="2"/>
</dbReference>
<dbReference type="InterPro" id="IPR002156">
    <property type="entry name" value="RNaseH_domain"/>
</dbReference>
<organism evidence="3 4">
    <name type="scientific">Cuscuta campestris</name>
    <dbReference type="NCBI Taxonomy" id="132261"/>
    <lineage>
        <taxon>Eukaryota</taxon>
        <taxon>Viridiplantae</taxon>
        <taxon>Streptophyta</taxon>
        <taxon>Embryophyta</taxon>
        <taxon>Tracheophyta</taxon>
        <taxon>Spermatophyta</taxon>
        <taxon>Magnoliopsida</taxon>
        <taxon>eudicotyledons</taxon>
        <taxon>Gunneridae</taxon>
        <taxon>Pentapetalae</taxon>
        <taxon>asterids</taxon>
        <taxon>lamiids</taxon>
        <taxon>Solanales</taxon>
        <taxon>Convolvulaceae</taxon>
        <taxon>Cuscuteae</taxon>
        <taxon>Cuscuta</taxon>
        <taxon>Cuscuta subgen. Grammica</taxon>
        <taxon>Cuscuta sect. Cleistogrammica</taxon>
    </lineage>
</organism>
<dbReference type="Pfam" id="PF00665">
    <property type="entry name" value="rve"/>
    <property type="match status" value="1"/>
</dbReference>
<feature type="region of interest" description="Disordered" evidence="1">
    <location>
        <begin position="464"/>
        <end position="489"/>
    </location>
</feature>
<keyword evidence="4" id="KW-1185">Reference proteome</keyword>
<evidence type="ECO:0000256" key="1">
    <source>
        <dbReference type="SAM" id="MobiDB-lite"/>
    </source>
</evidence>
<dbReference type="Gene3D" id="1.10.340.70">
    <property type="match status" value="1"/>
</dbReference>
<dbReference type="GO" id="GO:0003676">
    <property type="term" value="F:nucleic acid binding"/>
    <property type="evidence" value="ECO:0007669"/>
    <property type="project" value="InterPro"/>
</dbReference>
<sequence length="1261" mass="141467">MSSSQQINATSAQVQATNEGASIPVAATIPVISAPVLPLGLSSVPTASVISPFATPVPSAGPMVTLPPSMTQFMNDPANLQAVQGFGQFMAMCQQSGGMPFLPGMFPFALLGAGTMPLQAPMAVASFQTPVPQPSPFQPQLVSTMAPVNLAGALNAAGPSRPPQGTNPQVTPDGHCVSIESDDGEWDIPRAHKKKKGKNIRPATSRNSAFKRLGDREEGQRKSAKQRLGQSVAHVSAFARLGEVREAEPTRTRRSRSNRHEPARTRASRQEEEAESQPRLPVANRLTIPNDRVQQMEAKLERLEKKVGEKNDRDKPLAGSSFTTRVHLTPFPRKVKIDAPRFTGKEDPEIHLDSFNQSATMNGCTDEEKCLLFFQTLQNRATECTAGQRESETITQFLTRWKEEVDKVEEMDYKTVLSLLLNGLRVGELYKEFCRKPPATYQEAYHTAWEFVEAETQLRAKKEAEHGYKPKPVQVKKEEASGPSRPRHHYDPVVRVVNTEECQEIRKAPVILPENPTGQTGRQWSGTYCSYHRLDSHNTSECKSVKGVIRQMIDSGELGKDYLQKAQEKSHQWVRPAAPGDDRNNDRRRNSRPKERQPAPEKEHIDMIFGGPEGFTRDTVEAEGSIVIPVELRSGEKTVWKKMRFIVVDIKCVHNAILGRPGINRVGAVISMPHLCMKFHTPGGVDEVKGDQRNARECYARAVKKMTKGVNVISQEITKGDTREKLEPEAETVEIELHPGDSSRMVRIGANLPEDLKAQITRVLQEYAGIFAWSVAAMPGIDRSVICHRLAVRERSRPVRQKKRYLASDRIRGGIVFTTPEGFKIYHAIVFNFKLTNNEAEYEALAGELRLAQALKISRVTIKSDSSLIVGQVTGNMEAREERTAQYKDLVLALLKGFEEFKIAQIPRAENADADLLSKLMQYAPEHVSKLARVEILDRASIEKLEVAAITDGSQSDRSNLVGADDHWMYDLMEYLMDGSLPEQDDRSRKVKLRAPRFQVLDRKLYKRAFGGPLLRCLTNREAERVIAEVHESVCAAHQMSRTLSQRIILLGYYWPTIVQDCERYVQKCRTCQVFYKYPDRPATYYHPVSNVIPFARFGVDIIGAFPVAQGGKKFVIVAIDYFTKWIEAEALANITTQQCKKFIWKNIITRFGAPMNLITDNGPQFRYLRFTEYLEGFGIKHNHSSLAYPQGNGQVENANRTIVDGLKKRLGEAGNKWLEELPHIVWAFRVTPMRTHGETPFSLTYGCEARLPIEAEFPTK</sequence>
<evidence type="ECO:0000313" key="3">
    <source>
        <dbReference type="EMBL" id="VFR02859.1"/>
    </source>
</evidence>
<dbReference type="AlphaFoldDB" id="A0A484NR45"/>
<protein>
    <recommendedName>
        <fullName evidence="2">Integrase catalytic domain-containing protein</fullName>
    </recommendedName>
</protein>
<dbReference type="Pfam" id="PF17921">
    <property type="entry name" value="Integrase_H2C2"/>
    <property type="match status" value="1"/>
</dbReference>
<dbReference type="Pfam" id="PF13456">
    <property type="entry name" value="RVT_3"/>
    <property type="match status" value="1"/>
</dbReference>
<dbReference type="EMBL" id="OOIL02006840">
    <property type="protein sequence ID" value="VFR02859.1"/>
    <property type="molecule type" value="Genomic_DNA"/>
</dbReference>
<dbReference type="SUPFAM" id="SSF53098">
    <property type="entry name" value="Ribonuclease H-like"/>
    <property type="match status" value="2"/>
</dbReference>
<accession>A0A484NR45</accession>
<evidence type="ECO:0000313" key="4">
    <source>
        <dbReference type="Proteomes" id="UP000595140"/>
    </source>
</evidence>
<dbReference type="InterPro" id="IPR001584">
    <property type="entry name" value="Integrase_cat-core"/>
</dbReference>
<dbReference type="CDD" id="cd09279">
    <property type="entry name" value="RNase_HI_like"/>
    <property type="match status" value="1"/>
</dbReference>
<dbReference type="GO" id="GO:0004523">
    <property type="term" value="F:RNA-DNA hybrid ribonuclease activity"/>
    <property type="evidence" value="ECO:0007669"/>
    <property type="project" value="InterPro"/>
</dbReference>
<gene>
    <name evidence="3" type="ORF">CCAM_LOCUS44634</name>
</gene>
<feature type="region of interest" description="Disordered" evidence="1">
    <location>
        <begin position="565"/>
        <end position="614"/>
    </location>
</feature>
<dbReference type="InterPro" id="IPR012337">
    <property type="entry name" value="RNaseH-like_sf"/>
</dbReference>
<feature type="compositionally biased region" description="Basic and acidic residues" evidence="1">
    <location>
        <begin position="258"/>
        <end position="271"/>
    </location>
</feature>
<feature type="compositionally biased region" description="Basic and acidic residues" evidence="1">
    <location>
        <begin position="212"/>
        <end position="221"/>
    </location>
</feature>
<evidence type="ECO:0000259" key="2">
    <source>
        <dbReference type="PROSITE" id="PS50994"/>
    </source>
</evidence>
<dbReference type="Proteomes" id="UP000595140">
    <property type="component" value="Unassembled WGS sequence"/>
</dbReference>
<dbReference type="PANTHER" id="PTHR48475:SF2">
    <property type="entry name" value="RIBONUCLEASE H"/>
    <property type="match status" value="1"/>
</dbReference>
<dbReference type="PANTHER" id="PTHR48475">
    <property type="entry name" value="RIBONUCLEASE H"/>
    <property type="match status" value="1"/>
</dbReference>
<dbReference type="InterPro" id="IPR041588">
    <property type="entry name" value="Integrase_H2C2"/>
</dbReference>
<name>A0A484NR45_9ASTE</name>
<dbReference type="PROSITE" id="PS50994">
    <property type="entry name" value="INTEGRASE"/>
    <property type="match status" value="1"/>
</dbReference>